<organism evidence="1 2">
    <name type="scientific">Corynebacterium uterequi</name>
    <dbReference type="NCBI Taxonomy" id="1072256"/>
    <lineage>
        <taxon>Bacteria</taxon>
        <taxon>Bacillati</taxon>
        <taxon>Actinomycetota</taxon>
        <taxon>Actinomycetes</taxon>
        <taxon>Mycobacteriales</taxon>
        <taxon>Corynebacteriaceae</taxon>
        <taxon>Corynebacterium</taxon>
    </lineage>
</organism>
<dbReference type="PATRIC" id="fig|1072256.5.peg.218"/>
<dbReference type="AlphaFoldDB" id="A0A0G3HAA7"/>
<name>A0A0G3HAA7_9CORY</name>
<dbReference type="OrthoDB" id="4424949at2"/>
<keyword evidence="2" id="KW-1185">Reference proteome</keyword>
<dbReference type="RefSeq" id="WP_047258876.1">
    <property type="nucleotide sequence ID" value="NZ_CP011546.1"/>
</dbReference>
<protein>
    <recommendedName>
        <fullName evidence="3">DUF2993 family protein</fullName>
    </recommendedName>
</protein>
<proteinExistence type="predicted"/>
<accession>A0A0G3HAA7</accession>
<dbReference type="STRING" id="1072256.CUTER_01145"/>
<sequence>MSATKAGARAAKFLVITLVLLVVALVAGEVLARTYVANEVRSAYQQEVRAAGAEPGAEPEVSFGSAPLIAAPILGSVRSFAMTTPDSLTVAPDGTVTGLPGADIDISGMELSAPYVARDIQVVTSMSDEVMLAAIRQALAENVDTTVPLLTPENMVTKVTSQPERNVIEVEFLAGAARLSLTPAKVGDQATIEAAGAEILGFDLPAEVTTEITRALQEGAKQQAGPALTLLEDLTVVDGGLRVTASGTDVPLQTVLSSGNS</sequence>
<evidence type="ECO:0000313" key="1">
    <source>
        <dbReference type="EMBL" id="AKK10249.1"/>
    </source>
</evidence>
<evidence type="ECO:0000313" key="2">
    <source>
        <dbReference type="Proteomes" id="UP000035548"/>
    </source>
</evidence>
<dbReference type="KEGG" id="cut:CUTER_01145"/>
<dbReference type="EMBL" id="CP011546">
    <property type="protein sequence ID" value="AKK10249.1"/>
    <property type="molecule type" value="Genomic_DNA"/>
</dbReference>
<gene>
    <name evidence="1" type="ORF">CUTER_01145</name>
</gene>
<evidence type="ECO:0008006" key="3">
    <source>
        <dbReference type="Google" id="ProtNLM"/>
    </source>
</evidence>
<dbReference type="Proteomes" id="UP000035548">
    <property type="component" value="Chromosome"/>
</dbReference>
<reference evidence="1 2" key="1">
    <citation type="journal article" date="2015" name="Genome Announc.">
        <title>Virulence Factor Genes Detected in the Complete Genome Sequence of Corynebacterium uterequi DSM 45634, Isolated from the Uterus of a Maiden Mare.</title>
        <authorList>
            <person name="Ruckert C."/>
            <person name="Kriete M."/>
            <person name="Jaenicke S."/>
            <person name="Winkler A."/>
            <person name="Tauch A."/>
        </authorList>
    </citation>
    <scope>NUCLEOTIDE SEQUENCE [LARGE SCALE GENOMIC DNA]</scope>
    <source>
        <strain evidence="1 2">DSM 45634</strain>
    </source>
</reference>
<reference evidence="2" key="2">
    <citation type="submission" date="2015-05" db="EMBL/GenBank/DDBJ databases">
        <title>Complete genome sequence of Corynebacterium uterequi DSM 45634, isolated from the uterus of a maiden mare.</title>
        <authorList>
            <person name="Ruckert C."/>
            <person name="Albersmeier A."/>
            <person name="Winkler A."/>
            <person name="Tauch A."/>
        </authorList>
    </citation>
    <scope>NUCLEOTIDE SEQUENCE [LARGE SCALE GENOMIC DNA]</scope>
    <source>
        <strain evidence="2">DSM 45634</strain>
    </source>
</reference>